<feature type="coiled-coil region" evidence="1">
    <location>
        <begin position="449"/>
        <end position="476"/>
    </location>
</feature>
<dbReference type="EMBL" id="ADBL01000162">
    <property type="status" value="NOT_ANNOTATED_CDS"/>
    <property type="molecule type" value="Genomic_DNA"/>
</dbReference>
<reference evidence="5" key="2">
    <citation type="submission" date="2010-05" db="EMBL/GenBank/DDBJ databases">
        <title>The genome sequence of Magnaporthe poae strain ATCC 64411.</title>
        <authorList>
            <person name="Ma L.-J."/>
            <person name="Dead R."/>
            <person name="Young S."/>
            <person name="Zeng Q."/>
            <person name="Koehrsen M."/>
            <person name="Alvarado L."/>
            <person name="Berlin A."/>
            <person name="Chapman S.B."/>
            <person name="Chen Z."/>
            <person name="Freedman E."/>
            <person name="Gellesch M."/>
            <person name="Goldberg J."/>
            <person name="Griggs A."/>
            <person name="Gujja S."/>
            <person name="Heilman E.R."/>
            <person name="Heiman D."/>
            <person name="Hepburn T."/>
            <person name="Howarth C."/>
            <person name="Jen D."/>
            <person name="Larson L."/>
            <person name="Mehta T."/>
            <person name="Neiman D."/>
            <person name="Pearson M."/>
            <person name="Roberts A."/>
            <person name="Saif S."/>
            <person name="Shea T."/>
            <person name="Shenoy N."/>
            <person name="Sisk P."/>
            <person name="Stolte C."/>
            <person name="Sykes S."/>
            <person name="Walk T."/>
            <person name="White J."/>
            <person name="Yandava C."/>
            <person name="Haas B."/>
            <person name="Nusbaum C."/>
            <person name="Birren B."/>
        </authorList>
    </citation>
    <scope>NUCLEOTIDE SEQUENCE [LARGE SCALE GENOMIC DNA]</scope>
    <source>
        <strain evidence="5">ATCC 64411 / 73-15</strain>
    </source>
</reference>
<dbReference type="EMBL" id="GL876966">
    <property type="protein sequence ID" value="KLU81617.1"/>
    <property type="molecule type" value="Genomic_DNA"/>
</dbReference>
<reference evidence="4" key="4">
    <citation type="journal article" date="2015" name="G3 (Bethesda)">
        <title>Genome sequences of three phytopathogenic species of the Magnaporthaceae family of fungi.</title>
        <authorList>
            <person name="Okagaki L.H."/>
            <person name="Nunes C.C."/>
            <person name="Sailsbery J."/>
            <person name="Clay B."/>
            <person name="Brown D."/>
            <person name="John T."/>
            <person name="Oh Y."/>
            <person name="Young N."/>
            <person name="Fitzgerald M."/>
            <person name="Haas B.J."/>
            <person name="Zeng Q."/>
            <person name="Young S."/>
            <person name="Adiconis X."/>
            <person name="Fan L."/>
            <person name="Levin J.Z."/>
            <person name="Mitchell T.K."/>
            <person name="Okubara P.A."/>
            <person name="Farman M.L."/>
            <person name="Kohn L.M."/>
            <person name="Birren B."/>
            <person name="Ma L.-J."/>
            <person name="Dean R.A."/>
        </authorList>
    </citation>
    <scope>NUCLEOTIDE SEQUENCE</scope>
    <source>
        <strain evidence="4">ATCC 64411 / 73-15</strain>
    </source>
</reference>
<evidence type="ECO:0000313" key="4">
    <source>
        <dbReference type="EnsemblFungi" id="MAPG_00702T0"/>
    </source>
</evidence>
<name>A0A0C4DLQ7_MAGP6</name>
<feature type="compositionally biased region" description="Polar residues" evidence="2">
    <location>
        <begin position="9"/>
        <end position="22"/>
    </location>
</feature>
<feature type="compositionally biased region" description="Basic and acidic residues" evidence="2">
    <location>
        <begin position="23"/>
        <end position="38"/>
    </location>
</feature>
<dbReference type="Proteomes" id="UP000011715">
    <property type="component" value="Unassembled WGS sequence"/>
</dbReference>
<dbReference type="OMA" id="HDGTHIE"/>
<sequence length="593" mass="66885">MPQPPPSRPSNAATYDRSSSSRGQREQHDRGNRGHGESVPRGPVRPAAVPPTGPRKTTTPSTRPVPAQVSSSGKPSTSSPSETHKDGGTSPEQLVKLVCDLTASVSRQSAALLRRDEHSRFYKQREESYRRLKSKQPDYPSISKQHEQYRNKAKSELDAAAKEYDAHKHNTIQFADKLARVIYKALPETIAVRGPDPDYETKLAAVEKKANAEFDRKLGAFKQEFDSNLEACRQEFDLKLEARGQELEAVTTELKAYKSCAASKEELNSFLAQQKSQQEELATLKSAWVEAKQELESTWETQRRKLESTWEKERDELTSALKRDRVGLETLHDEVDKLRDQVAHLLKTQEETARMLDMDVFEKWWEFVDDQLPVIKKDLDRINKTVSRLAEDTAGAATHACDGAKAAEQLEPKLNELEARLTASNSTAALQQKLQPHFDKLISVCGSLVENVKRSVDQMGDRLAAANNRLAVLENASVNASAGKAELAQKLEQNHSSLRSEFDQKYSQLMVMVTQLDSQYQNINTKPMVEQIAQYYHNAWPINEQIHTEIQQVAKRQKEVEEHVKSMFEEPRHKRPRLTPNTAAQPVPNGHGS</sequence>
<reference evidence="4" key="5">
    <citation type="submission" date="2015-06" db="UniProtKB">
        <authorList>
            <consortium name="EnsemblFungi"/>
        </authorList>
    </citation>
    <scope>IDENTIFICATION</scope>
    <source>
        <strain evidence="4">ATCC 64411</strain>
    </source>
</reference>
<dbReference type="AlphaFoldDB" id="A0A0C4DLQ7"/>
<keyword evidence="5" id="KW-1185">Reference proteome</keyword>
<dbReference type="STRING" id="644358.A0A0C4DLQ7"/>
<feature type="compositionally biased region" description="Basic and acidic residues" evidence="2">
    <location>
        <begin position="144"/>
        <end position="156"/>
    </location>
</feature>
<evidence type="ECO:0000256" key="2">
    <source>
        <dbReference type="SAM" id="MobiDB-lite"/>
    </source>
</evidence>
<gene>
    <name evidence="3" type="ORF">MAPG_00702</name>
</gene>
<dbReference type="EnsemblFungi" id="MAPG_00702T0">
    <property type="protein sequence ID" value="MAPG_00702T0"/>
    <property type="gene ID" value="MAPG_00702"/>
</dbReference>
<proteinExistence type="predicted"/>
<evidence type="ECO:0000313" key="3">
    <source>
        <dbReference type="EMBL" id="KLU81617.1"/>
    </source>
</evidence>
<dbReference type="OrthoDB" id="10254988at2759"/>
<reference evidence="3" key="1">
    <citation type="submission" date="2010-05" db="EMBL/GenBank/DDBJ databases">
        <title>The Genome Sequence of Magnaporthe poae strain ATCC 64411.</title>
        <authorList>
            <consortium name="The Broad Institute Genome Sequencing Platform"/>
            <consortium name="Broad Institute Genome Sequencing Center for Infectious Disease"/>
            <person name="Ma L.-J."/>
            <person name="Dead R."/>
            <person name="Young S."/>
            <person name="Zeng Q."/>
            <person name="Koehrsen M."/>
            <person name="Alvarado L."/>
            <person name="Berlin A."/>
            <person name="Chapman S.B."/>
            <person name="Chen Z."/>
            <person name="Freedman E."/>
            <person name="Gellesch M."/>
            <person name="Goldberg J."/>
            <person name="Griggs A."/>
            <person name="Gujja S."/>
            <person name="Heilman E.R."/>
            <person name="Heiman D."/>
            <person name="Hepburn T."/>
            <person name="Howarth C."/>
            <person name="Jen D."/>
            <person name="Larson L."/>
            <person name="Mehta T."/>
            <person name="Neiman D."/>
            <person name="Pearson M."/>
            <person name="Roberts A."/>
            <person name="Saif S."/>
            <person name="Shea T."/>
            <person name="Shenoy N."/>
            <person name="Sisk P."/>
            <person name="Stolte C."/>
            <person name="Sykes S."/>
            <person name="Walk T."/>
            <person name="White J."/>
            <person name="Yandava C."/>
            <person name="Haas B."/>
            <person name="Nusbaum C."/>
            <person name="Birren B."/>
        </authorList>
    </citation>
    <scope>NUCLEOTIDE SEQUENCE</scope>
    <source>
        <strain evidence="3">ATCC 64411</strain>
    </source>
</reference>
<dbReference type="eggNOG" id="ENOG502RMSG">
    <property type="taxonomic scope" value="Eukaryota"/>
</dbReference>
<evidence type="ECO:0000313" key="5">
    <source>
        <dbReference type="Proteomes" id="UP000011715"/>
    </source>
</evidence>
<feature type="region of interest" description="Disordered" evidence="2">
    <location>
        <begin position="127"/>
        <end position="156"/>
    </location>
</feature>
<reference evidence="3" key="3">
    <citation type="submission" date="2011-03" db="EMBL/GenBank/DDBJ databases">
        <title>Annotation of Magnaporthe poae ATCC 64411.</title>
        <authorList>
            <person name="Ma L.-J."/>
            <person name="Dead R."/>
            <person name="Young S.K."/>
            <person name="Zeng Q."/>
            <person name="Gargeya S."/>
            <person name="Fitzgerald M."/>
            <person name="Haas B."/>
            <person name="Abouelleil A."/>
            <person name="Alvarado L."/>
            <person name="Arachchi H.M."/>
            <person name="Berlin A."/>
            <person name="Brown A."/>
            <person name="Chapman S.B."/>
            <person name="Chen Z."/>
            <person name="Dunbar C."/>
            <person name="Freedman E."/>
            <person name="Gearin G."/>
            <person name="Gellesch M."/>
            <person name="Goldberg J."/>
            <person name="Griggs A."/>
            <person name="Gujja S."/>
            <person name="Heiman D."/>
            <person name="Howarth C."/>
            <person name="Larson L."/>
            <person name="Lui A."/>
            <person name="MacDonald P.J.P."/>
            <person name="Mehta T."/>
            <person name="Montmayeur A."/>
            <person name="Murphy C."/>
            <person name="Neiman D."/>
            <person name="Pearson M."/>
            <person name="Priest M."/>
            <person name="Roberts A."/>
            <person name="Saif S."/>
            <person name="Shea T."/>
            <person name="Shenoy N."/>
            <person name="Sisk P."/>
            <person name="Stolte C."/>
            <person name="Sykes S."/>
            <person name="Yandava C."/>
            <person name="Wortman J."/>
            <person name="Nusbaum C."/>
            <person name="Birren B."/>
        </authorList>
    </citation>
    <scope>NUCLEOTIDE SEQUENCE</scope>
    <source>
        <strain evidence="3">ATCC 64411</strain>
    </source>
</reference>
<evidence type="ECO:0000256" key="1">
    <source>
        <dbReference type="SAM" id="Coils"/>
    </source>
</evidence>
<dbReference type="VEuPathDB" id="FungiDB:MAPG_00702"/>
<accession>A0A0C4DLQ7</accession>
<feature type="compositionally biased region" description="Low complexity" evidence="2">
    <location>
        <begin position="70"/>
        <end position="81"/>
    </location>
</feature>
<feature type="compositionally biased region" description="Basic and acidic residues" evidence="2">
    <location>
        <begin position="560"/>
        <end position="572"/>
    </location>
</feature>
<protein>
    <submittedName>
        <fullName evidence="3 4">Uncharacterized protein</fullName>
    </submittedName>
</protein>
<feature type="region of interest" description="Disordered" evidence="2">
    <location>
        <begin position="560"/>
        <end position="593"/>
    </location>
</feature>
<keyword evidence="1" id="KW-0175">Coiled coil</keyword>
<organism evidence="4 5">
    <name type="scientific">Magnaporthiopsis poae (strain ATCC 64411 / 73-15)</name>
    <name type="common">Kentucky bluegrass fungus</name>
    <name type="synonym">Magnaporthe poae</name>
    <dbReference type="NCBI Taxonomy" id="644358"/>
    <lineage>
        <taxon>Eukaryota</taxon>
        <taxon>Fungi</taxon>
        <taxon>Dikarya</taxon>
        <taxon>Ascomycota</taxon>
        <taxon>Pezizomycotina</taxon>
        <taxon>Sordariomycetes</taxon>
        <taxon>Sordariomycetidae</taxon>
        <taxon>Magnaporthales</taxon>
        <taxon>Magnaporthaceae</taxon>
        <taxon>Magnaporthiopsis</taxon>
    </lineage>
</organism>
<feature type="region of interest" description="Disordered" evidence="2">
    <location>
        <begin position="1"/>
        <end position="94"/>
    </location>
</feature>